<dbReference type="InterPro" id="IPR013108">
    <property type="entry name" value="Amidohydro_3"/>
</dbReference>
<dbReference type="Proteomes" id="UP000286931">
    <property type="component" value="Unassembled WGS sequence"/>
</dbReference>
<name>A0A401YZR7_9ACTN</name>
<reference evidence="4 5" key="1">
    <citation type="submission" date="2018-12" db="EMBL/GenBank/DDBJ databases">
        <title>Draft genome sequence of Embleya hyalina NBRC 13850T.</title>
        <authorList>
            <person name="Komaki H."/>
            <person name="Hosoyama A."/>
            <person name="Kimura A."/>
            <person name="Ichikawa N."/>
            <person name="Tamura T."/>
        </authorList>
    </citation>
    <scope>NUCLEOTIDE SEQUENCE [LARGE SCALE GENOMIC DNA]</scope>
    <source>
        <strain evidence="4 5">NBRC 13850</strain>
    </source>
</reference>
<dbReference type="GO" id="GO:0006209">
    <property type="term" value="P:cytosine catabolic process"/>
    <property type="evidence" value="ECO:0007669"/>
    <property type="project" value="TreeGrafter"/>
</dbReference>
<dbReference type="InterPro" id="IPR052349">
    <property type="entry name" value="Metallo-hydrolase_Enzymes"/>
</dbReference>
<dbReference type="PANTHER" id="PTHR32027:SF0">
    <property type="entry name" value="CYTOSINE DEAMINASE"/>
    <property type="match status" value="1"/>
</dbReference>
<keyword evidence="2" id="KW-0378">Hydrolase</keyword>
<dbReference type="SUPFAM" id="SSF51338">
    <property type="entry name" value="Composite domain of metallo-dependent hydrolases"/>
    <property type="match status" value="1"/>
</dbReference>
<dbReference type="Pfam" id="PF07969">
    <property type="entry name" value="Amidohydro_3"/>
    <property type="match status" value="1"/>
</dbReference>
<protein>
    <submittedName>
        <fullName evidence="4">Cytosine deaminase</fullName>
    </submittedName>
</protein>
<evidence type="ECO:0000256" key="2">
    <source>
        <dbReference type="ARBA" id="ARBA00022801"/>
    </source>
</evidence>
<dbReference type="FunFam" id="3.20.20.140:FF:000019">
    <property type="entry name" value="Cytosine deaminase"/>
    <property type="match status" value="1"/>
</dbReference>
<sequence length="430" mass="46615">MHTNLTVTDCRLLDRAGTGRVDIEVTDGVVTGITSAGTTAPTGPILDAAGALVTPPYVEPHIHLDTALTAGQPRWNLSGTLWEGIERWSERKATLTREDVLARAEQVLRWQVAHGVLHVRSHCDVTDPELTALHALIELRERVRDVLDLQVVAFPQEGIVSFPDGRKLMERAVAAGVDVIGAIPHFEDTREDGVRSLEIAFELAARHGLMVDVHCDEIDDEQSRFVEVVATLARRGGLGSRVTASHTTAMGSYNGAYSRKLRRIVARSGINLVSNPMVNLTLQGRFDDYPKRRGLTQVKEMLAAGVNVAFGHDDVMDPWFPLGTANPVQVAHAGILAAQLSGQAEIDEAFAMITTRAAGVLDLGEGYGVAVGRPANFLLLPADSPFDVLRRQVRASHVVSRGRVVAETPAAPTRLTWPGRAAEDVDFGRR</sequence>
<dbReference type="GO" id="GO:0004131">
    <property type="term" value="F:cytosine deaminase activity"/>
    <property type="evidence" value="ECO:0007669"/>
    <property type="project" value="TreeGrafter"/>
</dbReference>
<comment type="caution">
    <text evidence="4">The sequence shown here is derived from an EMBL/GenBank/DDBJ whole genome shotgun (WGS) entry which is preliminary data.</text>
</comment>
<organism evidence="4 5">
    <name type="scientific">Embleya hyalina</name>
    <dbReference type="NCBI Taxonomy" id="516124"/>
    <lineage>
        <taxon>Bacteria</taxon>
        <taxon>Bacillati</taxon>
        <taxon>Actinomycetota</taxon>
        <taxon>Actinomycetes</taxon>
        <taxon>Kitasatosporales</taxon>
        <taxon>Streptomycetaceae</taxon>
        <taxon>Embleya</taxon>
    </lineage>
</organism>
<dbReference type="PANTHER" id="PTHR32027">
    <property type="entry name" value="CYTOSINE DEAMINASE"/>
    <property type="match status" value="1"/>
</dbReference>
<dbReference type="CDD" id="cd01293">
    <property type="entry name" value="Bact_CD"/>
    <property type="match status" value="1"/>
</dbReference>
<keyword evidence="1" id="KW-0479">Metal-binding</keyword>
<dbReference type="GO" id="GO:0046872">
    <property type="term" value="F:metal ion binding"/>
    <property type="evidence" value="ECO:0007669"/>
    <property type="project" value="UniProtKB-KW"/>
</dbReference>
<evidence type="ECO:0000313" key="5">
    <source>
        <dbReference type="Proteomes" id="UP000286931"/>
    </source>
</evidence>
<evidence type="ECO:0000313" key="4">
    <source>
        <dbReference type="EMBL" id="GCE00084.1"/>
    </source>
</evidence>
<evidence type="ECO:0000256" key="1">
    <source>
        <dbReference type="ARBA" id="ARBA00022723"/>
    </source>
</evidence>
<dbReference type="Gene3D" id="2.30.40.10">
    <property type="entry name" value="Urease, subunit C, domain 1"/>
    <property type="match status" value="1"/>
</dbReference>
<dbReference type="InterPro" id="IPR032466">
    <property type="entry name" value="Metal_Hydrolase"/>
</dbReference>
<dbReference type="NCBIfam" id="NF006685">
    <property type="entry name" value="PRK09230.1"/>
    <property type="match status" value="1"/>
</dbReference>
<dbReference type="EMBL" id="BIFH01000037">
    <property type="protein sequence ID" value="GCE00084.1"/>
    <property type="molecule type" value="Genomic_DNA"/>
</dbReference>
<dbReference type="GO" id="GO:0035888">
    <property type="term" value="F:isoguanine deaminase activity"/>
    <property type="evidence" value="ECO:0007669"/>
    <property type="project" value="TreeGrafter"/>
</dbReference>
<dbReference type="Gene3D" id="3.20.20.140">
    <property type="entry name" value="Metal-dependent hydrolases"/>
    <property type="match status" value="1"/>
</dbReference>
<gene>
    <name evidence="4" type="primary">codA</name>
    <name evidence="4" type="ORF">EHYA_07809</name>
</gene>
<evidence type="ECO:0000259" key="3">
    <source>
        <dbReference type="Pfam" id="PF07969"/>
    </source>
</evidence>
<dbReference type="InterPro" id="IPR011059">
    <property type="entry name" value="Metal-dep_hydrolase_composite"/>
</dbReference>
<dbReference type="SUPFAM" id="SSF51556">
    <property type="entry name" value="Metallo-dependent hydrolases"/>
    <property type="match status" value="1"/>
</dbReference>
<dbReference type="OrthoDB" id="3366604at2"/>
<feature type="domain" description="Amidohydrolase 3" evidence="3">
    <location>
        <begin position="46"/>
        <end position="406"/>
    </location>
</feature>
<dbReference type="RefSeq" id="WP_126641832.1">
    <property type="nucleotide sequence ID" value="NZ_BIFH01000037.1"/>
</dbReference>
<proteinExistence type="predicted"/>
<dbReference type="AlphaFoldDB" id="A0A401YZR7"/>
<accession>A0A401YZR7</accession>
<dbReference type="NCBIfam" id="NF005748">
    <property type="entry name" value="PRK07572.1"/>
    <property type="match status" value="1"/>
</dbReference>
<keyword evidence="5" id="KW-1185">Reference proteome</keyword>